<dbReference type="KEGG" id="pca:Pcar_0408"/>
<dbReference type="NCBIfam" id="TIGR00732">
    <property type="entry name" value="dprA"/>
    <property type="match status" value="1"/>
</dbReference>
<dbReference type="Gene3D" id="1.10.10.10">
    <property type="entry name" value="Winged helix-like DNA-binding domain superfamily/Winged helix DNA-binding domain"/>
    <property type="match status" value="1"/>
</dbReference>
<dbReference type="HOGENOM" id="CLU_029601_0_3_7"/>
<dbReference type="Pfam" id="PF17782">
    <property type="entry name" value="WHD_DprA"/>
    <property type="match status" value="1"/>
</dbReference>
<dbReference type="PANTHER" id="PTHR43022:SF1">
    <property type="entry name" value="PROTEIN SMF"/>
    <property type="match status" value="1"/>
</dbReference>
<feature type="domain" description="Smf/DprA SLOG" evidence="2">
    <location>
        <begin position="83"/>
        <end position="285"/>
    </location>
</feature>
<dbReference type="OrthoDB" id="9785707at2"/>
<reference evidence="5" key="1">
    <citation type="submission" date="2005-10" db="EMBL/GenBank/DDBJ databases">
        <title>Complete sequence of Pelobacter carbinolicus DSM 2380.</title>
        <authorList>
            <person name="Copeland A."/>
            <person name="Lucas S."/>
            <person name="Lapidus A."/>
            <person name="Barry K."/>
            <person name="Detter J.C."/>
            <person name="Glavina T."/>
            <person name="Hammon N."/>
            <person name="Israni S."/>
            <person name="Pitluck S."/>
            <person name="Chertkov O."/>
            <person name="Schmutz J."/>
            <person name="Larimer F."/>
            <person name="Land M."/>
            <person name="Kyrpides N."/>
            <person name="Ivanova N."/>
            <person name="Richardson P."/>
        </authorList>
    </citation>
    <scope>NUCLEOTIDE SEQUENCE [LARGE SCALE GENOMIC DNA]</scope>
    <source>
        <strain evidence="5">DSM 2380 / NBRC 103641 / GraBd1</strain>
    </source>
</reference>
<dbReference type="eggNOG" id="COG0758">
    <property type="taxonomic scope" value="Bacteria"/>
</dbReference>
<dbReference type="Pfam" id="PF02481">
    <property type="entry name" value="DNA_processg_A"/>
    <property type="match status" value="1"/>
</dbReference>
<keyword evidence="5" id="KW-1185">Reference proteome</keyword>
<dbReference type="SUPFAM" id="SSF102405">
    <property type="entry name" value="MCP/YpsA-like"/>
    <property type="match status" value="1"/>
</dbReference>
<comment type="similarity">
    <text evidence="1">Belongs to the DprA/Smf family.</text>
</comment>
<dbReference type="InterPro" id="IPR041614">
    <property type="entry name" value="DprA_WH"/>
</dbReference>
<evidence type="ECO:0000256" key="1">
    <source>
        <dbReference type="ARBA" id="ARBA00006525"/>
    </source>
</evidence>
<name>Q3A7H6_SYNC1</name>
<proteinExistence type="inferred from homology"/>
<feature type="domain" description="DprA winged helix" evidence="3">
    <location>
        <begin position="307"/>
        <end position="358"/>
    </location>
</feature>
<protein>
    <submittedName>
        <fullName evidence="4">DNA protection single-strand-binding protein DprA</fullName>
    </submittedName>
</protein>
<dbReference type="InterPro" id="IPR036388">
    <property type="entry name" value="WH-like_DNA-bd_sf"/>
</dbReference>
<accession>Q3A7H6</accession>
<gene>
    <name evidence="4" type="primary">dprA</name>
    <name evidence="4" type="ordered locus">Pcar_0408</name>
</gene>
<dbReference type="PANTHER" id="PTHR43022">
    <property type="entry name" value="PROTEIN SMF"/>
    <property type="match status" value="1"/>
</dbReference>
<evidence type="ECO:0000313" key="4">
    <source>
        <dbReference type="EMBL" id="ABA87668.1"/>
    </source>
</evidence>
<dbReference type="Proteomes" id="UP000002534">
    <property type="component" value="Chromosome"/>
</dbReference>
<dbReference type="STRING" id="338963.Pcar_0408"/>
<evidence type="ECO:0000313" key="5">
    <source>
        <dbReference type="Proteomes" id="UP000002534"/>
    </source>
</evidence>
<dbReference type="GO" id="GO:0009294">
    <property type="term" value="P:DNA-mediated transformation"/>
    <property type="evidence" value="ECO:0007669"/>
    <property type="project" value="InterPro"/>
</dbReference>
<dbReference type="InterPro" id="IPR003488">
    <property type="entry name" value="DprA"/>
</dbReference>
<sequence>MTPKEQAWLRLHLTPGLGRAGIIRLMEAFGSPEAALIASPREWQKRARIRAAVAEALPAENSPLYLQTLEELTQLEVGILSLWDEKRYPALLRTIYDPPALLYIRGTLTEQPGLAVVGARKATVAARQNTHHLCRQLAAQGIAIVSGLARGIDRSAHEGALAAGGHTVAVLGCGIDRIYPAENKQLFNDILDQGGAILSEYPPGAPPLARHFPGRNRIISGICRAVLVVEAAQRSGSLITAEFALEQGREVFALPGPICNPASHGTNQLLKDGAHLVTEAADILQIFMPGRSAPECVPADDGMVKKLSGTALKVYQALQDTPLHVDELARKCGLTPMEVSAILLHLELEDGAIQLPGMRFVRKRST</sequence>
<organism evidence="4 5">
    <name type="scientific">Syntrophotalea carbinolica (strain DSM 2380 / NBRC 103641 / GraBd1)</name>
    <name type="common">Pelobacter carbinolicus</name>
    <dbReference type="NCBI Taxonomy" id="338963"/>
    <lineage>
        <taxon>Bacteria</taxon>
        <taxon>Pseudomonadati</taxon>
        <taxon>Thermodesulfobacteriota</taxon>
        <taxon>Desulfuromonadia</taxon>
        <taxon>Desulfuromonadales</taxon>
        <taxon>Syntrophotaleaceae</taxon>
        <taxon>Syntrophotalea</taxon>
    </lineage>
</organism>
<evidence type="ECO:0000259" key="2">
    <source>
        <dbReference type="Pfam" id="PF02481"/>
    </source>
</evidence>
<reference evidence="4 5" key="2">
    <citation type="journal article" date="2012" name="BMC Genomics">
        <title>The genome of Pelobacter carbinolicus reveals surprising metabolic capabilities and physiological features.</title>
        <authorList>
            <person name="Aklujkar M."/>
            <person name="Haveman S.A."/>
            <person name="Didonato R.Jr."/>
            <person name="Chertkov O."/>
            <person name="Han C.S."/>
            <person name="Land M.L."/>
            <person name="Brown P."/>
            <person name="Lovley D.R."/>
        </authorList>
    </citation>
    <scope>NUCLEOTIDE SEQUENCE [LARGE SCALE GENOMIC DNA]</scope>
    <source>
        <strain evidence="5">DSM 2380 / NBRC 103641 / GraBd1</strain>
    </source>
</reference>
<dbReference type="AlphaFoldDB" id="Q3A7H6"/>
<evidence type="ECO:0000259" key="3">
    <source>
        <dbReference type="Pfam" id="PF17782"/>
    </source>
</evidence>
<dbReference type="InterPro" id="IPR057666">
    <property type="entry name" value="DrpA_SLOG"/>
</dbReference>
<dbReference type="RefSeq" id="WP_011340090.1">
    <property type="nucleotide sequence ID" value="NC_007498.2"/>
</dbReference>
<dbReference type="Gene3D" id="3.40.50.450">
    <property type="match status" value="1"/>
</dbReference>
<dbReference type="EMBL" id="CP000142">
    <property type="protein sequence ID" value="ABA87668.1"/>
    <property type="molecule type" value="Genomic_DNA"/>
</dbReference>